<dbReference type="GO" id="GO:0005886">
    <property type="term" value="C:plasma membrane"/>
    <property type="evidence" value="ECO:0007669"/>
    <property type="project" value="TreeGrafter"/>
</dbReference>
<keyword evidence="9" id="KW-1185">Reference proteome</keyword>
<feature type="domain" description="GtrA/DPMS transmembrane" evidence="7">
    <location>
        <begin position="14"/>
        <end position="137"/>
    </location>
</feature>
<evidence type="ECO:0000313" key="8">
    <source>
        <dbReference type="EMBL" id="TCZ73597.1"/>
    </source>
</evidence>
<comment type="similarity">
    <text evidence="2">Belongs to the GtrA family.</text>
</comment>
<keyword evidence="4 6" id="KW-1133">Transmembrane helix</keyword>
<evidence type="ECO:0000256" key="6">
    <source>
        <dbReference type="SAM" id="Phobius"/>
    </source>
</evidence>
<evidence type="ECO:0000313" key="9">
    <source>
        <dbReference type="Proteomes" id="UP000295418"/>
    </source>
</evidence>
<comment type="caution">
    <text evidence="8">The sequence shown here is derived from an EMBL/GenBank/DDBJ whole genome shotgun (WGS) entry which is preliminary data.</text>
</comment>
<organism evidence="8 9">
    <name type="scientific">Paenibacillus albiflavus</name>
    <dbReference type="NCBI Taxonomy" id="2545760"/>
    <lineage>
        <taxon>Bacteria</taxon>
        <taxon>Bacillati</taxon>
        <taxon>Bacillota</taxon>
        <taxon>Bacilli</taxon>
        <taxon>Bacillales</taxon>
        <taxon>Paenibacillaceae</taxon>
        <taxon>Paenibacillus</taxon>
    </lineage>
</organism>
<dbReference type="GO" id="GO:0000271">
    <property type="term" value="P:polysaccharide biosynthetic process"/>
    <property type="evidence" value="ECO:0007669"/>
    <property type="project" value="InterPro"/>
</dbReference>
<sequence length="145" mass="16436">MGTVNSVLNRSFVRFLLVGVLNTIIGLSASFILFNLFEMNYWAATFGGNTIGAIVSYFLNRKFTFRSNVSVASSWWKFMLVIVACYFISYGISLWLSPLILHIFPDVSVKATQNIAILFGNGIYTILNYFGHKLFTFRSKQTSQE</sequence>
<protein>
    <submittedName>
        <fullName evidence="8">GtrA family protein</fullName>
    </submittedName>
</protein>
<keyword evidence="5 6" id="KW-0472">Membrane</keyword>
<accession>A0A4R4E3T8</accession>
<evidence type="ECO:0000256" key="3">
    <source>
        <dbReference type="ARBA" id="ARBA00022692"/>
    </source>
</evidence>
<proteinExistence type="inferred from homology"/>
<name>A0A4R4E3T8_9BACL</name>
<dbReference type="PANTHER" id="PTHR38459">
    <property type="entry name" value="PROPHAGE BACTOPRENOL-LINKED GLUCOSE TRANSLOCASE HOMOLOG"/>
    <property type="match status" value="1"/>
</dbReference>
<feature type="transmembrane region" description="Helical" evidence="6">
    <location>
        <begin position="80"/>
        <end position="105"/>
    </location>
</feature>
<keyword evidence="3 6" id="KW-0812">Transmembrane</keyword>
<evidence type="ECO:0000256" key="2">
    <source>
        <dbReference type="ARBA" id="ARBA00009399"/>
    </source>
</evidence>
<evidence type="ECO:0000256" key="4">
    <source>
        <dbReference type="ARBA" id="ARBA00022989"/>
    </source>
</evidence>
<evidence type="ECO:0000259" key="7">
    <source>
        <dbReference type="Pfam" id="PF04138"/>
    </source>
</evidence>
<dbReference type="InterPro" id="IPR051401">
    <property type="entry name" value="GtrA_CellWall_Glycosyl"/>
</dbReference>
<dbReference type="OrthoDB" id="9812049at2"/>
<feature type="transmembrane region" description="Helical" evidence="6">
    <location>
        <begin position="12"/>
        <end position="34"/>
    </location>
</feature>
<dbReference type="InterPro" id="IPR007267">
    <property type="entry name" value="GtrA_DPMS_TM"/>
</dbReference>
<evidence type="ECO:0000256" key="1">
    <source>
        <dbReference type="ARBA" id="ARBA00004141"/>
    </source>
</evidence>
<dbReference type="Pfam" id="PF04138">
    <property type="entry name" value="GtrA_DPMS_TM"/>
    <property type="match status" value="1"/>
</dbReference>
<feature type="transmembrane region" description="Helical" evidence="6">
    <location>
        <begin position="40"/>
        <end position="59"/>
    </location>
</feature>
<comment type="subcellular location">
    <subcellularLocation>
        <location evidence="1">Membrane</location>
        <topology evidence="1">Multi-pass membrane protein</topology>
    </subcellularLocation>
</comment>
<reference evidence="8 9" key="1">
    <citation type="submission" date="2019-03" db="EMBL/GenBank/DDBJ databases">
        <authorList>
            <person name="Kim M.K.M."/>
        </authorList>
    </citation>
    <scope>NUCLEOTIDE SEQUENCE [LARGE SCALE GENOMIC DNA]</scope>
    <source>
        <strain evidence="8 9">18JY21-1</strain>
    </source>
</reference>
<dbReference type="PANTHER" id="PTHR38459:SF1">
    <property type="entry name" value="PROPHAGE BACTOPRENOL-LINKED GLUCOSE TRANSLOCASE HOMOLOG"/>
    <property type="match status" value="1"/>
</dbReference>
<dbReference type="Proteomes" id="UP000295418">
    <property type="component" value="Unassembled WGS sequence"/>
</dbReference>
<dbReference type="EMBL" id="SKFG01000031">
    <property type="protein sequence ID" value="TCZ73597.1"/>
    <property type="molecule type" value="Genomic_DNA"/>
</dbReference>
<gene>
    <name evidence="8" type="ORF">E0485_20975</name>
</gene>
<dbReference type="AlphaFoldDB" id="A0A4R4E3T8"/>
<feature type="transmembrane region" description="Helical" evidence="6">
    <location>
        <begin position="111"/>
        <end position="130"/>
    </location>
</feature>
<evidence type="ECO:0000256" key="5">
    <source>
        <dbReference type="ARBA" id="ARBA00023136"/>
    </source>
</evidence>